<dbReference type="Proteomes" id="UP000094569">
    <property type="component" value="Unassembled WGS sequence"/>
</dbReference>
<keyword evidence="5" id="KW-0539">Nucleus</keyword>
<reference evidence="7 8" key="1">
    <citation type="journal article" date="2016" name="BMC Genomics">
        <title>Comparative genomic and transcriptomic analyses of the Fuzhuan brick tea-fermentation fungus Aspergillus cristatus.</title>
        <authorList>
            <person name="Ge Y."/>
            <person name="Wang Y."/>
            <person name="Liu Y."/>
            <person name="Tan Y."/>
            <person name="Ren X."/>
            <person name="Zhang X."/>
            <person name="Hyde K.D."/>
            <person name="Liu Y."/>
            <person name="Liu Z."/>
        </authorList>
    </citation>
    <scope>NUCLEOTIDE SEQUENCE [LARGE SCALE GENOMIC DNA]</scope>
    <source>
        <strain evidence="7 8">GZAAS20.1005</strain>
    </source>
</reference>
<dbReference type="EMBL" id="JXNT01000004">
    <property type="protein sequence ID" value="ODM19833.1"/>
    <property type="molecule type" value="Genomic_DNA"/>
</dbReference>
<comment type="subcellular location">
    <subcellularLocation>
        <location evidence="2">Cytoplasm</location>
    </subcellularLocation>
    <subcellularLocation>
        <location evidence="1">Nucleus</location>
    </subcellularLocation>
</comment>
<evidence type="ECO:0000256" key="5">
    <source>
        <dbReference type="ARBA" id="ARBA00023242"/>
    </source>
</evidence>
<proteinExistence type="predicted"/>
<evidence type="ECO:0000256" key="3">
    <source>
        <dbReference type="ARBA" id="ARBA00022490"/>
    </source>
</evidence>
<keyword evidence="8" id="KW-1185">Reference proteome</keyword>
<dbReference type="AlphaFoldDB" id="A0A1E3BFU1"/>
<keyword evidence="3" id="KW-0963">Cytoplasm</keyword>
<dbReference type="PANTHER" id="PTHR13339:SF0">
    <property type="entry name" value="COP9 SIGNALOSOME COMPLEX SUBUNIT 8"/>
    <property type="match status" value="1"/>
</dbReference>
<evidence type="ECO:0000259" key="6">
    <source>
        <dbReference type="Pfam" id="PF10075"/>
    </source>
</evidence>
<dbReference type="GO" id="GO:0005737">
    <property type="term" value="C:cytoplasm"/>
    <property type="evidence" value="ECO:0007669"/>
    <property type="project" value="UniProtKB-SubCell"/>
</dbReference>
<evidence type="ECO:0000256" key="1">
    <source>
        <dbReference type="ARBA" id="ARBA00004123"/>
    </source>
</evidence>
<dbReference type="GO" id="GO:0008180">
    <property type="term" value="C:COP9 signalosome"/>
    <property type="evidence" value="ECO:0007669"/>
    <property type="project" value="UniProtKB-KW"/>
</dbReference>
<name>A0A1E3BFU1_ASPCR</name>
<dbReference type="OrthoDB" id="5351233at2759"/>
<keyword evidence="4" id="KW-0736">Signalosome</keyword>
<accession>A0A1E3BFU1</accession>
<evidence type="ECO:0000313" key="8">
    <source>
        <dbReference type="Proteomes" id="UP000094569"/>
    </source>
</evidence>
<sequence length="214" mass="24445">MDLAPLSQEQLSSILTSAATPSELYDTLSQYEGQALLLADSNGDQELLSLFYSFFFFSHLLIEELSEARMLTKRIPQNLVENNSLLQNCTILLRAVWQRSHEHVYRYLREMPWPEPLEPLVQRYEVYFQNKTLEELSCTYEAIRPETAASYLGLDSATAQQGNPDILQKFTNCGWKWDGEAKLLHPKPIAPAHGPDDRNQVKGLREVMVLLGKS</sequence>
<dbReference type="InterPro" id="IPR033464">
    <property type="entry name" value="CSN8_PSD8_EIF3K"/>
</dbReference>
<dbReference type="Pfam" id="PF10075">
    <property type="entry name" value="CSN8_PSD8_EIF3K"/>
    <property type="match status" value="1"/>
</dbReference>
<feature type="domain" description="CSN8/PSMD8/EIF3K" evidence="6">
    <location>
        <begin position="47"/>
        <end position="191"/>
    </location>
</feature>
<dbReference type="PANTHER" id="PTHR13339">
    <property type="entry name" value="COP9 SIGNALOSOME COMPLEX SUBUNIT 8"/>
    <property type="match status" value="1"/>
</dbReference>
<comment type="caution">
    <text evidence="7">The sequence shown here is derived from an EMBL/GenBank/DDBJ whole genome shotgun (WGS) entry which is preliminary data.</text>
</comment>
<evidence type="ECO:0000256" key="2">
    <source>
        <dbReference type="ARBA" id="ARBA00004496"/>
    </source>
</evidence>
<dbReference type="VEuPathDB" id="FungiDB:SI65_04819"/>
<dbReference type="InterPro" id="IPR033205">
    <property type="entry name" value="COP9_CSN8"/>
</dbReference>
<evidence type="ECO:0000256" key="4">
    <source>
        <dbReference type="ARBA" id="ARBA00022790"/>
    </source>
</evidence>
<protein>
    <submittedName>
        <fullName evidence="7">COP9 signalosome complex subunit 8</fullName>
    </submittedName>
</protein>
<organism evidence="7 8">
    <name type="scientific">Aspergillus cristatus</name>
    <name type="common">Chinese Fuzhuan brick tea-fermentation fungus</name>
    <name type="synonym">Eurotium cristatum</name>
    <dbReference type="NCBI Taxonomy" id="573508"/>
    <lineage>
        <taxon>Eukaryota</taxon>
        <taxon>Fungi</taxon>
        <taxon>Dikarya</taxon>
        <taxon>Ascomycota</taxon>
        <taxon>Pezizomycotina</taxon>
        <taxon>Eurotiomycetes</taxon>
        <taxon>Eurotiomycetidae</taxon>
        <taxon>Eurotiales</taxon>
        <taxon>Aspergillaceae</taxon>
        <taxon>Aspergillus</taxon>
        <taxon>Aspergillus subgen. Aspergillus</taxon>
    </lineage>
</organism>
<dbReference type="GO" id="GO:0000338">
    <property type="term" value="P:protein deneddylation"/>
    <property type="evidence" value="ECO:0007669"/>
    <property type="project" value="InterPro"/>
</dbReference>
<dbReference type="STRING" id="573508.A0A1E3BFU1"/>
<dbReference type="GO" id="GO:0010387">
    <property type="term" value="P:COP9 signalosome assembly"/>
    <property type="evidence" value="ECO:0007669"/>
    <property type="project" value="InterPro"/>
</dbReference>
<evidence type="ECO:0000313" key="7">
    <source>
        <dbReference type="EMBL" id="ODM19833.1"/>
    </source>
</evidence>
<gene>
    <name evidence="7" type="ORF">SI65_04819</name>
</gene>